<proteinExistence type="predicted"/>
<accession>A0A2T6ZFT1</accession>
<name>A0A2T6ZFT1_TUBBO</name>
<dbReference type="STRING" id="42251.A0A2T6ZFT1"/>
<dbReference type="AlphaFoldDB" id="A0A2T6ZFT1"/>
<sequence length="218" mass="24457">MAHIKKEQSVDLTYPQRVLQIGVQAPHNTIPQPARAGKAPALNSEDSIMRVLKDTAEGVAKVVQGQATILRKLEALQDRQDAMLQELPIIQQEQAPLIQTVGRLEEGMRRLEHRLDAIHPEVRGIRPDSPHHITSPSEQNRIARLINRRAKRDNTVLEPFYGFNGQLIPDFPRTLGDTKRLNSLDLTILLLYLGLPASGSFAVRKARFLNYVGLVYLG</sequence>
<reference evidence="1 2" key="1">
    <citation type="submission" date="2017-04" db="EMBL/GenBank/DDBJ databases">
        <title>Draft genome sequence of Tuber borchii Vittad., a whitish edible truffle.</title>
        <authorList>
            <consortium name="DOE Joint Genome Institute"/>
            <person name="Murat C."/>
            <person name="Kuo A."/>
            <person name="Barry K.W."/>
            <person name="Clum A."/>
            <person name="Dockter R.B."/>
            <person name="Fauchery L."/>
            <person name="Iotti M."/>
            <person name="Kohler A."/>
            <person name="Labutti K."/>
            <person name="Lindquist E.A."/>
            <person name="Lipzen A."/>
            <person name="Ohm R.A."/>
            <person name="Wang M."/>
            <person name="Grigoriev I.V."/>
            <person name="Zambonelli A."/>
            <person name="Martin F.M."/>
        </authorList>
    </citation>
    <scope>NUCLEOTIDE SEQUENCE [LARGE SCALE GENOMIC DNA]</scope>
    <source>
        <strain evidence="1 2">Tbo3840</strain>
    </source>
</reference>
<dbReference type="Proteomes" id="UP000244722">
    <property type="component" value="Unassembled WGS sequence"/>
</dbReference>
<keyword evidence="2" id="KW-1185">Reference proteome</keyword>
<dbReference type="EMBL" id="NESQ01000305">
    <property type="protein sequence ID" value="PUU74347.1"/>
    <property type="molecule type" value="Genomic_DNA"/>
</dbReference>
<evidence type="ECO:0000313" key="2">
    <source>
        <dbReference type="Proteomes" id="UP000244722"/>
    </source>
</evidence>
<protein>
    <submittedName>
        <fullName evidence="1">Uncharacterized protein</fullName>
    </submittedName>
</protein>
<gene>
    <name evidence="1" type="ORF">B9Z19DRAFT_1068271</name>
</gene>
<evidence type="ECO:0000313" key="1">
    <source>
        <dbReference type="EMBL" id="PUU74347.1"/>
    </source>
</evidence>
<organism evidence="1 2">
    <name type="scientific">Tuber borchii</name>
    <name type="common">White truffle</name>
    <dbReference type="NCBI Taxonomy" id="42251"/>
    <lineage>
        <taxon>Eukaryota</taxon>
        <taxon>Fungi</taxon>
        <taxon>Dikarya</taxon>
        <taxon>Ascomycota</taxon>
        <taxon>Pezizomycotina</taxon>
        <taxon>Pezizomycetes</taxon>
        <taxon>Pezizales</taxon>
        <taxon>Tuberaceae</taxon>
        <taxon>Tuber</taxon>
    </lineage>
</organism>
<comment type="caution">
    <text evidence="1">The sequence shown here is derived from an EMBL/GenBank/DDBJ whole genome shotgun (WGS) entry which is preliminary data.</text>
</comment>